<protein>
    <recommendedName>
        <fullName evidence="4">tryptophan synthase</fullName>
        <ecNumber evidence="4">4.2.1.20</ecNumber>
    </recommendedName>
</protein>
<proteinExistence type="inferred from homology"/>
<dbReference type="PANTHER" id="PTHR43406:SF1">
    <property type="entry name" value="TRYPTOPHAN SYNTHASE ALPHA CHAIN, CHLOROPLASTIC"/>
    <property type="match status" value="1"/>
</dbReference>
<keyword evidence="7" id="KW-0057">Aromatic amino acid biosynthesis</keyword>
<dbReference type="GO" id="GO:0005829">
    <property type="term" value="C:cytosol"/>
    <property type="evidence" value="ECO:0007669"/>
    <property type="project" value="TreeGrafter"/>
</dbReference>
<evidence type="ECO:0000256" key="8">
    <source>
        <dbReference type="ARBA" id="ARBA00023239"/>
    </source>
</evidence>
<keyword evidence="8" id="KW-0456">Lyase</keyword>
<dbReference type="EMBL" id="CAEZXK010000002">
    <property type="protein sequence ID" value="CAB4679547.1"/>
    <property type="molecule type" value="Genomic_DNA"/>
</dbReference>
<comment type="pathway">
    <text evidence="2">Amino-acid biosynthesis; L-tryptophan biosynthesis; L-tryptophan from chorismate: step 5/5.</text>
</comment>
<dbReference type="AlphaFoldDB" id="A0A6J6N084"/>
<dbReference type="InterPro" id="IPR011060">
    <property type="entry name" value="RibuloseP-bd_barrel"/>
</dbReference>
<evidence type="ECO:0000256" key="6">
    <source>
        <dbReference type="ARBA" id="ARBA00022822"/>
    </source>
</evidence>
<keyword evidence="6" id="KW-0822">Tryptophan biosynthesis</keyword>
<dbReference type="CDD" id="cd04724">
    <property type="entry name" value="Tryptophan_synthase_alpha"/>
    <property type="match status" value="1"/>
</dbReference>
<name>A0A6J6N084_9ZZZZ</name>
<evidence type="ECO:0000256" key="3">
    <source>
        <dbReference type="ARBA" id="ARBA00011270"/>
    </source>
</evidence>
<dbReference type="InterPro" id="IPR002028">
    <property type="entry name" value="Trp_synthase_suA"/>
</dbReference>
<keyword evidence="5" id="KW-0028">Amino-acid biosynthesis</keyword>
<dbReference type="Pfam" id="PF00290">
    <property type="entry name" value="Trp_syntA"/>
    <property type="match status" value="1"/>
</dbReference>
<evidence type="ECO:0000256" key="1">
    <source>
        <dbReference type="ARBA" id="ARBA00003365"/>
    </source>
</evidence>
<dbReference type="InterPro" id="IPR018204">
    <property type="entry name" value="Trp_synthase_alpha_AS"/>
</dbReference>
<evidence type="ECO:0000256" key="2">
    <source>
        <dbReference type="ARBA" id="ARBA00004733"/>
    </source>
</evidence>
<comment type="catalytic activity">
    <reaction evidence="9">
        <text>(1S,2R)-1-C-(indol-3-yl)glycerol 3-phosphate + L-serine = D-glyceraldehyde 3-phosphate + L-tryptophan + H2O</text>
        <dbReference type="Rhea" id="RHEA:10532"/>
        <dbReference type="ChEBI" id="CHEBI:15377"/>
        <dbReference type="ChEBI" id="CHEBI:33384"/>
        <dbReference type="ChEBI" id="CHEBI:57912"/>
        <dbReference type="ChEBI" id="CHEBI:58866"/>
        <dbReference type="ChEBI" id="CHEBI:59776"/>
        <dbReference type="EC" id="4.2.1.20"/>
    </reaction>
</comment>
<comment type="subunit">
    <text evidence="3">Tetramer of two alpha and two beta chains.</text>
</comment>
<organism evidence="10">
    <name type="scientific">freshwater metagenome</name>
    <dbReference type="NCBI Taxonomy" id="449393"/>
    <lineage>
        <taxon>unclassified sequences</taxon>
        <taxon>metagenomes</taxon>
        <taxon>ecological metagenomes</taxon>
    </lineage>
</organism>
<dbReference type="GO" id="GO:0004834">
    <property type="term" value="F:tryptophan synthase activity"/>
    <property type="evidence" value="ECO:0007669"/>
    <property type="project" value="UniProtKB-EC"/>
</dbReference>
<evidence type="ECO:0000256" key="5">
    <source>
        <dbReference type="ARBA" id="ARBA00022605"/>
    </source>
</evidence>
<dbReference type="Gene3D" id="3.20.20.70">
    <property type="entry name" value="Aldolase class I"/>
    <property type="match status" value="1"/>
</dbReference>
<gene>
    <name evidence="10" type="ORF">UFOPK2370_00166</name>
</gene>
<evidence type="ECO:0000313" key="10">
    <source>
        <dbReference type="EMBL" id="CAB4679547.1"/>
    </source>
</evidence>
<comment type="function">
    <text evidence="1">The alpha subunit is responsible for the aldol cleavage of indoleglycerol phosphate to indole and glyceraldehyde 3-phosphate.</text>
</comment>
<dbReference type="InterPro" id="IPR013785">
    <property type="entry name" value="Aldolase_TIM"/>
</dbReference>
<dbReference type="PROSITE" id="PS00167">
    <property type="entry name" value="TRP_SYNTHASE_ALPHA"/>
    <property type="match status" value="1"/>
</dbReference>
<dbReference type="UniPathway" id="UPA00035">
    <property type="reaction ID" value="UER00044"/>
</dbReference>
<dbReference type="FunFam" id="3.20.20.70:FF:000037">
    <property type="entry name" value="Tryptophan synthase alpha chain"/>
    <property type="match status" value="1"/>
</dbReference>
<evidence type="ECO:0000256" key="7">
    <source>
        <dbReference type="ARBA" id="ARBA00023141"/>
    </source>
</evidence>
<sequence>MSKTESVLRANLDKGKPNLIGYFPLGYPNLDASIEACIEMCKSGIDVLELGIPYSDPVMDGIEIQEATEMALQNGFKLSQTFDALKRITSAVDTPVLVMSYWNPVLQFGVEKFANGLKDAGGAGLITPDLIPDEAGQWLEIAEQLDLDRVFLATPSSSTSRVDTASEVSRGFTYAVSTMGITGERAELDQLARTVVKKIRDSGTSQLAAVGIGISTAEQVREVNSYADAAIVGSAFVRAYSRGGLSGLKDKVRELSQNVEI</sequence>
<dbReference type="NCBIfam" id="TIGR00262">
    <property type="entry name" value="trpA"/>
    <property type="match status" value="1"/>
</dbReference>
<evidence type="ECO:0000256" key="9">
    <source>
        <dbReference type="ARBA" id="ARBA00049047"/>
    </source>
</evidence>
<dbReference type="HAMAP" id="MF_00131">
    <property type="entry name" value="Trp_synth_alpha"/>
    <property type="match status" value="1"/>
</dbReference>
<dbReference type="PANTHER" id="PTHR43406">
    <property type="entry name" value="TRYPTOPHAN SYNTHASE, ALPHA CHAIN"/>
    <property type="match status" value="1"/>
</dbReference>
<dbReference type="EC" id="4.2.1.20" evidence="4"/>
<accession>A0A6J6N084</accession>
<reference evidence="10" key="1">
    <citation type="submission" date="2020-05" db="EMBL/GenBank/DDBJ databases">
        <authorList>
            <person name="Chiriac C."/>
            <person name="Salcher M."/>
            <person name="Ghai R."/>
            <person name="Kavagutti S V."/>
        </authorList>
    </citation>
    <scope>NUCLEOTIDE SEQUENCE</scope>
</reference>
<evidence type="ECO:0000256" key="4">
    <source>
        <dbReference type="ARBA" id="ARBA00012043"/>
    </source>
</evidence>
<dbReference type="SUPFAM" id="SSF51366">
    <property type="entry name" value="Ribulose-phoshate binding barrel"/>
    <property type="match status" value="1"/>
</dbReference>